<accession>A0A7W7LBU9</accession>
<dbReference type="RefSeq" id="WP_221494980.1">
    <property type="nucleotide sequence ID" value="NZ_BMRW01000005.1"/>
</dbReference>
<evidence type="ECO:0000313" key="1">
    <source>
        <dbReference type="EMBL" id="MBB4886768.1"/>
    </source>
</evidence>
<dbReference type="AlphaFoldDB" id="A0A7W7LBU9"/>
<dbReference type="Proteomes" id="UP000556436">
    <property type="component" value="Unassembled WGS sequence"/>
</dbReference>
<proteinExistence type="predicted"/>
<keyword evidence="2" id="KW-1185">Reference proteome</keyword>
<comment type="caution">
    <text evidence="1">The sequence shown here is derived from an EMBL/GenBank/DDBJ whole genome shotgun (WGS) entry which is preliminary data.</text>
</comment>
<organism evidence="1 2">
    <name type="scientific">Streptomyces netropsis</name>
    <name type="common">Streptoverticillium netropsis</name>
    <dbReference type="NCBI Taxonomy" id="55404"/>
    <lineage>
        <taxon>Bacteria</taxon>
        <taxon>Bacillati</taxon>
        <taxon>Actinomycetota</taxon>
        <taxon>Actinomycetes</taxon>
        <taxon>Kitasatosporales</taxon>
        <taxon>Streptomycetaceae</taxon>
        <taxon>Streptomyces</taxon>
    </lineage>
</organism>
<reference evidence="1 2" key="1">
    <citation type="submission" date="2020-08" db="EMBL/GenBank/DDBJ databases">
        <title>Genomic Encyclopedia of Type Strains, Phase III (KMG-III): the genomes of soil and plant-associated and newly described type strains.</title>
        <authorList>
            <person name="Whitman W."/>
        </authorList>
    </citation>
    <scope>NUCLEOTIDE SEQUENCE [LARGE SCALE GENOMIC DNA]</scope>
    <source>
        <strain evidence="1 2">CECT 3265</strain>
    </source>
</reference>
<name>A0A7W7LBU9_STRNE</name>
<dbReference type="InterPro" id="IPR046196">
    <property type="entry name" value="DUF6228"/>
</dbReference>
<gene>
    <name evidence="1" type="ORF">FHS38_002813</name>
</gene>
<protein>
    <submittedName>
        <fullName evidence="1">Uncharacterized protein</fullName>
    </submittedName>
</protein>
<sequence length="149" mass="16631">MIDQEPSGVVVNAGTVSPSSTRLRFREPTRPFPEFKDDPVLDFLAQARGERVSIDVSVRTLRGDGLDAFLDELAEDFRGWEGARTWRSLEHDLTLSATHGTGGYVRLTWGLHARPPAEEWCFETTTVHAAGEDMRNLATEIRALFRSAS</sequence>
<dbReference type="Pfam" id="PF19739">
    <property type="entry name" value="DUF6228"/>
    <property type="match status" value="1"/>
</dbReference>
<dbReference type="EMBL" id="JACHJG010000005">
    <property type="protein sequence ID" value="MBB4886768.1"/>
    <property type="molecule type" value="Genomic_DNA"/>
</dbReference>
<evidence type="ECO:0000313" key="2">
    <source>
        <dbReference type="Proteomes" id="UP000556436"/>
    </source>
</evidence>